<sequence length="150" mass="15348">VVGHQHRQPGYQGADLQHAVTGAHLGGQAQLAVFALGTARCLAVTLQQAATTAFGAGIELEPEQADGVHPNAQGALGKAGLVAQHKALGPFLGLGLRGLVLAKVAVEVEVAQFHAGLAVIDKGRVGRAANAGECCRGQQAKAEWWESAVH</sequence>
<dbReference type="AlphaFoldDB" id="A0A1I8ALT3"/>
<reference evidence="2" key="1">
    <citation type="submission" date="2016-11" db="UniProtKB">
        <authorList>
            <consortium name="WormBaseParasite"/>
        </authorList>
    </citation>
    <scope>IDENTIFICATION</scope>
</reference>
<name>A0A1I8ALT3_9BILA</name>
<dbReference type="WBParaSite" id="L893_g6912.t1">
    <property type="protein sequence ID" value="L893_g6912.t1"/>
    <property type="gene ID" value="L893_g6912"/>
</dbReference>
<evidence type="ECO:0000313" key="2">
    <source>
        <dbReference type="WBParaSite" id="L893_g6912.t1"/>
    </source>
</evidence>
<accession>A0A1I8ALT3</accession>
<protein>
    <submittedName>
        <fullName evidence="2">Secreted protein</fullName>
    </submittedName>
</protein>
<dbReference type="Proteomes" id="UP000095287">
    <property type="component" value="Unplaced"/>
</dbReference>
<organism evidence="1 2">
    <name type="scientific">Steinernema glaseri</name>
    <dbReference type="NCBI Taxonomy" id="37863"/>
    <lineage>
        <taxon>Eukaryota</taxon>
        <taxon>Metazoa</taxon>
        <taxon>Ecdysozoa</taxon>
        <taxon>Nematoda</taxon>
        <taxon>Chromadorea</taxon>
        <taxon>Rhabditida</taxon>
        <taxon>Tylenchina</taxon>
        <taxon>Panagrolaimomorpha</taxon>
        <taxon>Strongyloidoidea</taxon>
        <taxon>Steinernematidae</taxon>
        <taxon>Steinernema</taxon>
    </lineage>
</organism>
<keyword evidence="1" id="KW-1185">Reference proteome</keyword>
<evidence type="ECO:0000313" key="1">
    <source>
        <dbReference type="Proteomes" id="UP000095287"/>
    </source>
</evidence>
<proteinExistence type="predicted"/>